<sequence>LESFADSAGKPDTDLPKYVLRYCGRRIRHQIEDEPEFAASDWGKVKDLMKNLFGASEKKKVLSAHKFRDWVAEKRKLPTMVDIEEYYREFRSQAVPLVTAQELLAKDMNLLFYTGLPEKIRDRVYKKLPTDKQNIKTPADVDEIIKIVRGFFNEHDINTMVKSSANKNRYDSSSEEDSESSSSE</sequence>
<reference evidence="1 2" key="1">
    <citation type="journal article" date="2019" name="Nat. Ecol. Evol.">
        <title>Megaphylogeny resolves global patterns of mushroom evolution.</title>
        <authorList>
            <person name="Varga T."/>
            <person name="Krizsan K."/>
            <person name="Foldi C."/>
            <person name="Dima B."/>
            <person name="Sanchez-Garcia M."/>
            <person name="Sanchez-Ramirez S."/>
            <person name="Szollosi G.J."/>
            <person name="Szarkandi J.G."/>
            <person name="Papp V."/>
            <person name="Albert L."/>
            <person name="Andreopoulos W."/>
            <person name="Angelini C."/>
            <person name="Antonin V."/>
            <person name="Barry K.W."/>
            <person name="Bougher N.L."/>
            <person name="Buchanan P."/>
            <person name="Buyck B."/>
            <person name="Bense V."/>
            <person name="Catcheside P."/>
            <person name="Chovatia M."/>
            <person name="Cooper J."/>
            <person name="Damon W."/>
            <person name="Desjardin D."/>
            <person name="Finy P."/>
            <person name="Geml J."/>
            <person name="Haridas S."/>
            <person name="Hughes K."/>
            <person name="Justo A."/>
            <person name="Karasinski D."/>
            <person name="Kautmanova I."/>
            <person name="Kiss B."/>
            <person name="Kocsube S."/>
            <person name="Kotiranta H."/>
            <person name="LaButti K.M."/>
            <person name="Lechner B.E."/>
            <person name="Liimatainen K."/>
            <person name="Lipzen A."/>
            <person name="Lukacs Z."/>
            <person name="Mihaltcheva S."/>
            <person name="Morgado L.N."/>
            <person name="Niskanen T."/>
            <person name="Noordeloos M.E."/>
            <person name="Ohm R.A."/>
            <person name="Ortiz-Santana B."/>
            <person name="Ovrebo C."/>
            <person name="Racz N."/>
            <person name="Riley R."/>
            <person name="Savchenko A."/>
            <person name="Shiryaev A."/>
            <person name="Soop K."/>
            <person name="Spirin V."/>
            <person name="Szebenyi C."/>
            <person name="Tomsovsky M."/>
            <person name="Tulloss R.E."/>
            <person name="Uehling J."/>
            <person name="Grigoriev I.V."/>
            <person name="Vagvolgyi C."/>
            <person name="Papp T."/>
            <person name="Martin F.M."/>
            <person name="Miettinen O."/>
            <person name="Hibbett D.S."/>
            <person name="Nagy L.G."/>
        </authorList>
    </citation>
    <scope>NUCLEOTIDE SEQUENCE [LARGE SCALE GENOMIC DNA]</scope>
    <source>
        <strain evidence="1 2">NL-1719</strain>
    </source>
</reference>
<name>A0ACD2ZX07_9AGAR</name>
<feature type="non-terminal residue" evidence="1">
    <location>
        <position position="184"/>
    </location>
</feature>
<protein>
    <submittedName>
        <fullName evidence="1">Uncharacterized protein</fullName>
    </submittedName>
</protein>
<evidence type="ECO:0000313" key="1">
    <source>
        <dbReference type="EMBL" id="TFK57894.1"/>
    </source>
</evidence>
<dbReference type="EMBL" id="ML209901">
    <property type="protein sequence ID" value="TFK57894.1"/>
    <property type="molecule type" value="Genomic_DNA"/>
</dbReference>
<feature type="non-terminal residue" evidence="1">
    <location>
        <position position="1"/>
    </location>
</feature>
<gene>
    <name evidence="1" type="ORF">BDN72DRAFT_741571</name>
</gene>
<accession>A0ACD2ZX07</accession>
<organism evidence="1 2">
    <name type="scientific">Pluteus cervinus</name>
    <dbReference type="NCBI Taxonomy" id="181527"/>
    <lineage>
        <taxon>Eukaryota</taxon>
        <taxon>Fungi</taxon>
        <taxon>Dikarya</taxon>
        <taxon>Basidiomycota</taxon>
        <taxon>Agaricomycotina</taxon>
        <taxon>Agaricomycetes</taxon>
        <taxon>Agaricomycetidae</taxon>
        <taxon>Agaricales</taxon>
        <taxon>Pluteineae</taxon>
        <taxon>Pluteaceae</taxon>
        <taxon>Pluteus</taxon>
    </lineage>
</organism>
<keyword evidence="2" id="KW-1185">Reference proteome</keyword>
<proteinExistence type="predicted"/>
<evidence type="ECO:0000313" key="2">
    <source>
        <dbReference type="Proteomes" id="UP000308600"/>
    </source>
</evidence>
<dbReference type="Proteomes" id="UP000308600">
    <property type="component" value="Unassembled WGS sequence"/>
</dbReference>